<dbReference type="EMBL" id="OU503047">
    <property type="protein sequence ID" value="CAI9772758.1"/>
    <property type="molecule type" value="Genomic_DNA"/>
</dbReference>
<dbReference type="AlphaFoldDB" id="A0AAD1ZP03"/>
<organism evidence="1 2">
    <name type="scientific">Fraxinus pennsylvanica</name>
    <dbReference type="NCBI Taxonomy" id="56036"/>
    <lineage>
        <taxon>Eukaryota</taxon>
        <taxon>Viridiplantae</taxon>
        <taxon>Streptophyta</taxon>
        <taxon>Embryophyta</taxon>
        <taxon>Tracheophyta</taxon>
        <taxon>Spermatophyta</taxon>
        <taxon>Magnoliopsida</taxon>
        <taxon>eudicotyledons</taxon>
        <taxon>Gunneridae</taxon>
        <taxon>Pentapetalae</taxon>
        <taxon>asterids</taxon>
        <taxon>lamiids</taxon>
        <taxon>Lamiales</taxon>
        <taxon>Oleaceae</taxon>
        <taxon>Oleeae</taxon>
        <taxon>Fraxinus</taxon>
    </lineage>
</organism>
<keyword evidence="2" id="KW-1185">Reference proteome</keyword>
<name>A0AAD1ZP03_9LAMI</name>
<sequence>MDLVPKKETATKVLVDDDRETTGEPILADLGIVYAHGNEDIVNFGAGNQENAKQNTGLKDTDDSAIPPYSVDEKIRCGRRNGEGFLIHCIEHAISVKDEIQARQWYKPIMDPTQSMQFQQTIPGLRILQRCGRKKEKVKLGASARQQKRSQYSLLAQSMGMEEVEFSKWLLSATPVAERKSALRV</sequence>
<proteinExistence type="predicted"/>
<accession>A0AAD1ZP03</accession>
<gene>
    <name evidence="1" type="ORF">FPE_LOCUS20188</name>
</gene>
<evidence type="ECO:0000313" key="1">
    <source>
        <dbReference type="EMBL" id="CAI9772758.1"/>
    </source>
</evidence>
<dbReference type="Proteomes" id="UP000834106">
    <property type="component" value="Chromosome 12"/>
</dbReference>
<protein>
    <submittedName>
        <fullName evidence="1">Uncharacterized protein</fullName>
    </submittedName>
</protein>
<reference evidence="1" key="1">
    <citation type="submission" date="2023-05" db="EMBL/GenBank/DDBJ databases">
        <authorList>
            <person name="Huff M."/>
        </authorList>
    </citation>
    <scope>NUCLEOTIDE SEQUENCE</scope>
</reference>
<evidence type="ECO:0000313" key="2">
    <source>
        <dbReference type="Proteomes" id="UP000834106"/>
    </source>
</evidence>